<dbReference type="InterPro" id="IPR000719">
    <property type="entry name" value="Prot_kinase_dom"/>
</dbReference>
<dbReference type="InterPro" id="IPR011009">
    <property type="entry name" value="Kinase-like_dom_sf"/>
</dbReference>
<dbReference type="EMBL" id="MLHJ01000135">
    <property type="protein sequence ID" value="OOF38991.1"/>
    <property type="molecule type" value="Genomic_DNA"/>
</dbReference>
<dbReference type="GO" id="GO:0004672">
    <property type="term" value="F:protein kinase activity"/>
    <property type="evidence" value="ECO:0007669"/>
    <property type="project" value="InterPro"/>
</dbReference>
<dbReference type="GO" id="GO:0005737">
    <property type="term" value="C:cytoplasm"/>
    <property type="evidence" value="ECO:0007669"/>
    <property type="project" value="TreeGrafter"/>
</dbReference>
<dbReference type="PROSITE" id="PS50011">
    <property type="entry name" value="PROTEIN_KINASE_DOM"/>
    <property type="match status" value="1"/>
</dbReference>
<proteinExistence type="predicted"/>
<protein>
    <submittedName>
        <fullName evidence="7">Protein kinase</fullName>
    </submittedName>
</protein>
<dbReference type="InterPro" id="IPR017441">
    <property type="entry name" value="Protein_kinase_ATP_BS"/>
</dbReference>
<evidence type="ECO:0000313" key="8">
    <source>
        <dbReference type="Proteomes" id="UP000189433"/>
    </source>
</evidence>
<dbReference type="PANTHER" id="PTHR11042:SF187">
    <property type="entry name" value="EUKARYOTIC TRANSLATION INITIATION FACTOR 2-ALPHA KINASE 2"/>
    <property type="match status" value="1"/>
</dbReference>
<keyword evidence="8" id="KW-1185">Reference proteome</keyword>
<organism evidence="7 8">
    <name type="scientific">Rodentibacter rarus</name>
    <dbReference type="NCBI Taxonomy" id="1908260"/>
    <lineage>
        <taxon>Bacteria</taxon>
        <taxon>Pseudomonadati</taxon>
        <taxon>Pseudomonadota</taxon>
        <taxon>Gammaproteobacteria</taxon>
        <taxon>Pasteurellales</taxon>
        <taxon>Pasteurellaceae</taxon>
        <taxon>Rodentibacter</taxon>
    </lineage>
</organism>
<keyword evidence="1" id="KW-0808">Transferase</keyword>
<keyword evidence="3 7" id="KW-0418">Kinase</keyword>
<accession>A0A1V3IFG8</accession>
<dbReference type="Proteomes" id="UP000189433">
    <property type="component" value="Unassembled WGS sequence"/>
</dbReference>
<dbReference type="PROSITE" id="PS00107">
    <property type="entry name" value="PROTEIN_KINASE_ATP"/>
    <property type="match status" value="1"/>
</dbReference>
<dbReference type="Gene3D" id="1.10.510.10">
    <property type="entry name" value="Transferase(Phosphotransferase) domain 1"/>
    <property type="match status" value="1"/>
</dbReference>
<reference evidence="7 8" key="1">
    <citation type="submission" date="2016-10" db="EMBL/GenBank/DDBJ databases">
        <title>Rodentibacter gen. nov. and new species.</title>
        <authorList>
            <person name="Christensen H."/>
        </authorList>
    </citation>
    <scope>NUCLEOTIDE SEQUENCE [LARGE SCALE GENOMIC DNA]</scope>
    <source>
        <strain evidence="7 8">CCUG17206</strain>
    </source>
</reference>
<dbReference type="RefSeq" id="WP_077418211.1">
    <property type="nucleotide sequence ID" value="NZ_MLHJ01000135.1"/>
</dbReference>
<feature type="binding site" evidence="5">
    <location>
        <position position="42"/>
    </location>
    <ligand>
        <name>ATP</name>
        <dbReference type="ChEBI" id="CHEBI:30616"/>
    </ligand>
</feature>
<dbReference type="AlphaFoldDB" id="A0A1V3IFG8"/>
<name>A0A1V3IFG8_9PAST</name>
<gene>
    <name evidence="7" type="ORF">BKK50_11215</name>
</gene>
<dbReference type="GO" id="GO:0005524">
    <property type="term" value="F:ATP binding"/>
    <property type="evidence" value="ECO:0007669"/>
    <property type="project" value="UniProtKB-UniRule"/>
</dbReference>
<dbReference type="Pfam" id="PF00069">
    <property type="entry name" value="Pkinase"/>
    <property type="match status" value="1"/>
</dbReference>
<evidence type="ECO:0000256" key="2">
    <source>
        <dbReference type="ARBA" id="ARBA00022741"/>
    </source>
</evidence>
<evidence type="ECO:0000259" key="6">
    <source>
        <dbReference type="PROSITE" id="PS50011"/>
    </source>
</evidence>
<evidence type="ECO:0000256" key="3">
    <source>
        <dbReference type="ARBA" id="ARBA00022777"/>
    </source>
</evidence>
<evidence type="ECO:0000256" key="4">
    <source>
        <dbReference type="ARBA" id="ARBA00022840"/>
    </source>
</evidence>
<dbReference type="OrthoDB" id="9801841at2"/>
<keyword evidence="2 5" id="KW-0547">Nucleotide-binding</keyword>
<dbReference type="STRING" id="1908260.BKK50_11215"/>
<dbReference type="SMART" id="SM00220">
    <property type="entry name" value="S_TKc"/>
    <property type="match status" value="1"/>
</dbReference>
<evidence type="ECO:0000313" key="7">
    <source>
        <dbReference type="EMBL" id="OOF38991.1"/>
    </source>
</evidence>
<dbReference type="SUPFAM" id="SSF56112">
    <property type="entry name" value="Protein kinase-like (PK-like)"/>
    <property type="match status" value="1"/>
</dbReference>
<evidence type="ECO:0000256" key="5">
    <source>
        <dbReference type="PROSITE-ProRule" id="PRU10141"/>
    </source>
</evidence>
<feature type="domain" description="Protein kinase" evidence="6">
    <location>
        <begin position="9"/>
        <end position="253"/>
    </location>
</feature>
<sequence length="253" mass="29516">MEEFGNYWIERIGVIGNGSFGKVEKIRLYNHSKTHFKEYALKTYSPDPRLPKNEIQMFRQRFDIEVECQSKCFHKNITHICIHNRLQNWFVMELAECSLSEELEKDDCVEGDRKLTISKKIDIFLMVLNGVKHIHDMGFIHRDIKALNILKYSDGSYKVSDFGLVKDTNRSSATLTAIRKNLGTERYMSPEILAGIPHSIQSDIFALGVLLEDLALTEILEPIWRKCTERKPKDRYSNVQEIINDIQKQRGYE</sequence>
<keyword evidence="4 5" id="KW-0067">ATP-binding</keyword>
<evidence type="ECO:0000256" key="1">
    <source>
        <dbReference type="ARBA" id="ARBA00022679"/>
    </source>
</evidence>
<dbReference type="InterPro" id="IPR050339">
    <property type="entry name" value="CC_SR_Kinase"/>
</dbReference>
<comment type="caution">
    <text evidence="7">The sequence shown here is derived from an EMBL/GenBank/DDBJ whole genome shotgun (WGS) entry which is preliminary data.</text>
</comment>
<dbReference type="PANTHER" id="PTHR11042">
    <property type="entry name" value="EUKARYOTIC TRANSLATION INITIATION FACTOR 2-ALPHA KINASE EIF2-ALPHA KINASE -RELATED"/>
    <property type="match status" value="1"/>
</dbReference>